<keyword evidence="3" id="KW-1185">Reference proteome</keyword>
<proteinExistence type="predicted"/>
<accession>A0A5J6SLW7</accession>
<dbReference type="KEGG" id="psyo:PB01_08550"/>
<gene>
    <name evidence="2" type="ORF">PB01_08550</name>
</gene>
<feature type="transmembrane region" description="Helical" evidence="1">
    <location>
        <begin position="33"/>
        <end position="51"/>
    </location>
</feature>
<name>A0A5J6SLW7_9BACI</name>
<feature type="transmembrane region" description="Helical" evidence="1">
    <location>
        <begin position="10"/>
        <end position="27"/>
    </location>
</feature>
<reference evidence="2 3" key="1">
    <citation type="submission" date="2018-07" db="EMBL/GenBank/DDBJ databases">
        <title>Complete genome sequence of Psychrobacillus sp. PB01, isolated from iceberg, and comparative genome analysis of Psychrobacillus strains.</title>
        <authorList>
            <person name="Lee P.C."/>
        </authorList>
    </citation>
    <scope>NUCLEOTIDE SEQUENCE [LARGE SCALE GENOMIC DNA]</scope>
    <source>
        <strain evidence="2 3">PB01</strain>
    </source>
</reference>
<protein>
    <submittedName>
        <fullName evidence="2">Uncharacterized protein</fullName>
    </submittedName>
</protein>
<organism evidence="2 3">
    <name type="scientific">Psychrobacillus glaciei</name>
    <dbReference type="NCBI Taxonomy" id="2283160"/>
    <lineage>
        <taxon>Bacteria</taxon>
        <taxon>Bacillati</taxon>
        <taxon>Bacillota</taxon>
        <taxon>Bacilli</taxon>
        <taxon>Bacillales</taxon>
        <taxon>Bacillaceae</taxon>
        <taxon>Psychrobacillus</taxon>
    </lineage>
</organism>
<evidence type="ECO:0000313" key="2">
    <source>
        <dbReference type="EMBL" id="QFF98878.1"/>
    </source>
</evidence>
<keyword evidence="1" id="KW-0472">Membrane</keyword>
<keyword evidence="1" id="KW-1133">Transmembrane helix</keyword>
<evidence type="ECO:0000313" key="3">
    <source>
        <dbReference type="Proteomes" id="UP000325517"/>
    </source>
</evidence>
<dbReference type="Proteomes" id="UP000325517">
    <property type="component" value="Chromosome"/>
</dbReference>
<dbReference type="EMBL" id="CP031223">
    <property type="protein sequence ID" value="QFF98878.1"/>
    <property type="molecule type" value="Genomic_DNA"/>
</dbReference>
<sequence length="62" mass="7095">MFKSEVTNKVINIIFSLAWISLFISRVQNGSKLITTLGISMCSVMILFDIYKIIKIKKLKVD</sequence>
<dbReference type="AlphaFoldDB" id="A0A5J6SLW7"/>
<evidence type="ECO:0000256" key="1">
    <source>
        <dbReference type="SAM" id="Phobius"/>
    </source>
</evidence>
<keyword evidence="1" id="KW-0812">Transmembrane</keyword>